<gene>
    <name evidence="2" type="ORF">A2663_01695</name>
</gene>
<dbReference type="EMBL" id="MHIF01000020">
    <property type="protein sequence ID" value="OGY48023.1"/>
    <property type="molecule type" value="Genomic_DNA"/>
</dbReference>
<dbReference type="Pfam" id="PF01936">
    <property type="entry name" value="NYN"/>
    <property type="match status" value="1"/>
</dbReference>
<accession>A0A1G1Y6R6</accession>
<dbReference type="Proteomes" id="UP000178432">
    <property type="component" value="Unassembled WGS sequence"/>
</dbReference>
<dbReference type="PANTHER" id="PTHR35458:SF8">
    <property type="entry name" value="SLR0650 PROTEIN"/>
    <property type="match status" value="1"/>
</dbReference>
<dbReference type="InterPro" id="IPR047140">
    <property type="entry name" value="LabA"/>
</dbReference>
<evidence type="ECO:0000313" key="3">
    <source>
        <dbReference type="Proteomes" id="UP000178432"/>
    </source>
</evidence>
<name>A0A1G1Y6R6_9BACT</name>
<sequence>MIKHKEQRVGVFIDVANMYHSAKNLYSARVNFEEVLKTATAGRKLIRAIAYVIRSESDEEKPFFGALASQGFEVKAKDLQIFAGGAKKADWDVGIAMDAIKLADKLDSVILVSGDGDYVPLVVYLKENKGCQVEVLAFGKTTSAKLLEAVDDFIDLGQDPKKYLIMTQKKMKFIPNFIKRQ</sequence>
<dbReference type="GO" id="GO:0004540">
    <property type="term" value="F:RNA nuclease activity"/>
    <property type="evidence" value="ECO:0007669"/>
    <property type="project" value="InterPro"/>
</dbReference>
<dbReference type="AlphaFoldDB" id="A0A1G1Y6R6"/>
<dbReference type="PANTHER" id="PTHR35458">
    <property type="entry name" value="SLR0755 PROTEIN"/>
    <property type="match status" value="1"/>
</dbReference>
<dbReference type="Gene3D" id="3.40.50.1010">
    <property type="entry name" value="5'-nuclease"/>
    <property type="match status" value="1"/>
</dbReference>
<organism evidence="2 3">
    <name type="scientific">Candidatus Buchananbacteria bacterium RIFCSPHIGHO2_01_FULL_46_12</name>
    <dbReference type="NCBI Taxonomy" id="1797536"/>
    <lineage>
        <taxon>Bacteria</taxon>
        <taxon>Candidatus Buchananiibacteriota</taxon>
    </lineage>
</organism>
<dbReference type="InterPro" id="IPR021139">
    <property type="entry name" value="NYN"/>
</dbReference>
<dbReference type="CDD" id="cd10911">
    <property type="entry name" value="PIN_LabA"/>
    <property type="match status" value="1"/>
</dbReference>
<protein>
    <recommendedName>
        <fullName evidence="1">NYN domain-containing protein</fullName>
    </recommendedName>
</protein>
<feature type="domain" description="NYN" evidence="1">
    <location>
        <begin position="8"/>
        <end position="156"/>
    </location>
</feature>
<proteinExistence type="predicted"/>
<comment type="caution">
    <text evidence="2">The sequence shown here is derived from an EMBL/GenBank/DDBJ whole genome shotgun (WGS) entry which is preliminary data.</text>
</comment>
<evidence type="ECO:0000313" key="2">
    <source>
        <dbReference type="EMBL" id="OGY48023.1"/>
    </source>
</evidence>
<reference evidence="2 3" key="1">
    <citation type="journal article" date="2016" name="Nat. Commun.">
        <title>Thousands of microbial genomes shed light on interconnected biogeochemical processes in an aquifer system.</title>
        <authorList>
            <person name="Anantharaman K."/>
            <person name="Brown C.T."/>
            <person name="Hug L.A."/>
            <person name="Sharon I."/>
            <person name="Castelle C.J."/>
            <person name="Probst A.J."/>
            <person name="Thomas B.C."/>
            <person name="Singh A."/>
            <person name="Wilkins M.J."/>
            <person name="Karaoz U."/>
            <person name="Brodie E.L."/>
            <person name="Williams K.H."/>
            <person name="Hubbard S.S."/>
            <person name="Banfield J.F."/>
        </authorList>
    </citation>
    <scope>NUCLEOTIDE SEQUENCE [LARGE SCALE GENOMIC DNA]</scope>
</reference>
<evidence type="ECO:0000259" key="1">
    <source>
        <dbReference type="Pfam" id="PF01936"/>
    </source>
</evidence>